<name>Q0U7V5_PHANO</name>
<evidence type="ECO:0000259" key="1">
    <source>
        <dbReference type="PROSITE" id="PS50097"/>
    </source>
</evidence>
<dbReference type="CDD" id="cd18186">
    <property type="entry name" value="BTB_POZ_ZBTB_KLHL-like"/>
    <property type="match status" value="1"/>
</dbReference>
<feature type="domain" description="BTB" evidence="1">
    <location>
        <begin position="86"/>
        <end position="155"/>
    </location>
</feature>
<dbReference type="PROSITE" id="PS50097">
    <property type="entry name" value="BTB"/>
    <property type="match status" value="1"/>
</dbReference>
<dbReference type="EMBL" id="CH445345">
    <property type="protein sequence ID" value="EAT80571.2"/>
    <property type="molecule type" value="Genomic_DNA"/>
</dbReference>
<dbReference type="KEGG" id="pno:SNOG_12159"/>
<dbReference type="eggNOG" id="ENOG502SR1F">
    <property type="taxonomic scope" value="Eukaryota"/>
</dbReference>
<evidence type="ECO:0000313" key="3">
    <source>
        <dbReference type="Proteomes" id="UP000001055"/>
    </source>
</evidence>
<dbReference type="AlphaFoldDB" id="Q0U7V5"/>
<gene>
    <name evidence="2" type="ORF">SNOG_12159</name>
</gene>
<organism evidence="2 3">
    <name type="scientific">Phaeosphaeria nodorum (strain SN15 / ATCC MYA-4574 / FGSC 10173)</name>
    <name type="common">Glume blotch fungus</name>
    <name type="synonym">Parastagonospora nodorum</name>
    <dbReference type="NCBI Taxonomy" id="321614"/>
    <lineage>
        <taxon>Eukaryota</taxon>
        <taxon>Fungi</taxon>
        <taxon>Dikarya</taxon>
        <taxon>Ascomycota</taxon>
        <taxon>Pezizomycotina</taxon>
        <taxon>Dothideomycetes</taxon>
        <taxon>Pleosporomycetidae</taxon>
        <taxon>Pleosporales</taxon>
        <taxon>Pleosporineae</taxon>
        <taxon>Phaeosphaeriaceae</taxon>
        <taxon>Parastagonospora</taxon>
    </lineage>
</organism>
<dbReference type="HOGENOM" id="CLU_1070011_0_0_1"/>
<dbReference type="GeneID" id="5979300"/>
<dbReference type="InParanoid" id="Q0U7V5"/>
<accession>Q0U7V5</accession>
<sequence length="260" mass="29175">METNTYVQLFVEEKRGAIKLVFPTVKINFGTAATSNPFRFGVQDDNGAQYKAMEPARMDQNLRRHLPGSTVRVKDTQAINLGTSIVSVQIVEGDTEQTVMVHEALLGDRSKCLQSILSEMHSQDSHKIVAFKDVDPQAFALYIQYLYTGHIPSKPSQKTAAEGEEYSMLCKLYVFAFKQEDITAQNAACDAIYAKAYEFIAPSQEALPRNEHIRIIYNGTSSDCAARRLLLDVHASQANRTWMRDKMNGLPPEFTCDLAR</sequence>
<reference evidence="3" key="1">
    <citation type="journal article" date="2007" name="Plant Cell">
        <title>Dothideomycete-plant interactions illuminated by genome sequencing and EST analysis of the wheat pathogen Stagonospora nodorum.</title>
        <authorList>
            <person name="Hane J.K."/>
            <person name="Lowe R.G."/>
            <person name="Solomon P.S."/>
            <person name="Tan K.C."/>
            <person name="Schoch C.L."/>
            <person name="Spatafora J.W."/>
            <person name="Crous P.W."/>
            <person name="Kodira C."/>
            <person name="Birren B.W."/>
            <person name="Galagan J.E."/>
            <person name="Torriani S.F."/>
            <person name="McDonald B.A."/>
            <person name="Oliver R.P."/>
        </authorList>
    </citation>
    <scope>NUCLEOTIDE SEQUENCE [LARGE SCALE GENOMIC DNA]</scope>
    <source>
        <strain evidence="3">SN15 / ATCC MYA-4574 / FGSC 10173</strain>
    </source>
</reference>
<dbReference type="PANTHER" id="PTHR47843:SF2">
    <property type="entry name" value="BTB DOMAIN-CONTAINING PROTEIN"/>
    <property type="match status" value="1"/>
</dbReference>
<dbReference type="VEuPathDB" id="FungiDB:JI435_121590"/>
<dbReference type="Gene3D" id="3.30.710.10">
    <property type="entry name" value="Potassium Channel Kv1.1, Chain A"/>
    <property type="match status" value="1"/>
</dbReference>
<dbReference type="RefSeq" id="XP_001802390.1">
    <property type="nucleotide sequence ID" value="XM_001802338.1"/>
</dbReference>
<dbReference type="Pfam" id="PF00651">
    <property type="entry name" value="BTB"/>
    <property type="match status" value="1"/>
</dbReference>
<dbReference type="PANTHER" id="PTHR47843">
    <property type="entry name" value="BTB DOMAIN-CONTAINING PROTEIN-RELATED"/>
    <property type="match status" value="1"/>
</dbReference>
<evidence type="ECO:0000313" key="2">
    <source>
        <dbReference type="EMBL" id="EAT80571.2"/>
    </source>
</evidence>
<dbReference type="InterPro" id="IPR011333">
    <property type="entry name" value="SKP1/BTB/POZ_sf"/>
</dbReference>
<dbReference type="InterPro" id="IPR000210">
    <property type="entry name" value="BTB/POZ_dom"/>
</dbReference>
<protein>
    <recommendedName>
        <fullName evidence="1">BTB domain-containing protein</fullName>
    </recommendedName>
</protein>
<proteinExistence type="predicted"/>
<dbReference type="SUPFAM" id="SSF54695">
    <property type="entry name" value="POZ domain"/>
    <property type="match status" value="1"/>
</dbReference>
<dbReference type="Proteomes" id="UP000001055">
    <property type="component" value="Unassembled WGS sequence"/>
</dbReference>